<keyword evidence="3" id="KW-1185">Reference proteome</keyword>
<accession>D8RJF3</accession>
<dbReference type="Proteomes" id="UP000001514">
    <property type="component" value="Unassembled WGS sequence"/>
</dbReference>
<organism evidence="3">
    <name type="scientific">Selaginella moellendorffii</name>
    <name type="common">Spikemoss</name>
    <dbReference type="NCBI Taxonomy" id="88036"/>
    <lineage>
        <taxon>Eukaryota</taxon>
        <taxon>Viridiplantae</taxon>
        <taxon>Streptophyta</taxon>
        <taxon>Embryophyta</taxon>
        <taxon>Tracheophyta</taxon>
        <taxon>Lycopodiopsida</taxon>
        <taxon>Selaginellales</taxon>
        <taxon>Selaginellaceae</taxon>
        <taxon>Selaginella</taxon>
    </lineage>
</organism>
<name>D8RJF3_SELML</name>
<dbReference type="EMBL" id="GL377581">
    <property type="protein sequence ID" value="EFJ27898.1"/>
    <property type="molecule type" value="Genomic_DNA"/>
</dbReference>
<proteinExistence type="predicted"/>
<dbReference type="AlphaFoldDB" id="D8RJF3"/>
<dbReference type="Gramene" id="EFJ27898">
    <property type="protein sequence ID" value="EFJ27898"/>
    <property type="gene ID" value="SELMODRAFT_411913"/>
</dbReference>
<sequence>MEFALSNTSMRGHYEPQGGTYCQSALPQPQEVLQTTSQEIGGEFPQEVFKQGGGATCWGQAQDVGGASVSSEVFAQGGGDMQATWQAQDFADIFIDVEVFAKFMEGQNPRHSVSPKRGFSVLGQVRSVSRDEIRQEALHDPFLEVYRSEKRPLSPRSLTHSPSKELTFIAISKYTAPDGSDDLRSLGRSVTTLQERVEVQAKELEAQAAILEQQSREIKELQPMKEWFQKQNMELYWSKVGSPRGVAAFEILAEVRSMLSRVMHNHISSVIETIQSEGSGDSSEQAVVCEENAAASSARRGSKRERREHADAYRQLFGKGPFRNKKFKHGTYEDLLMHVVAKESANEAVDPALTDALEAAEAEFYLEASEAGYDMQDVQYIRSKMAKFLTCERKKRNEACHPLGMKSRQVKEEIVDDIERACDSKDLGDLNEISSFIKFGCLLFRRHNHL</sequence>
<dbReference type="KEGG" id="smo:SELMODRAFT_411913"/>
<keyword evidence="1" id="KW-0175">Coiled coil</keyword>
<evidence type="ECO:0000256" key="1">
    <source>
        <dbReference type="SAM" id="Coils"/>
    </source>
</evidence>
<gene>
    <name evidence="2" type="ORF">SELMODRAFT_411913</name>
</gene>
<evidence type="ECO:0000313" key="2">
    <source>
        <dbReference type="EMBL" id="EFJ27898.1"/>
    </source>
</evidence>
<dbReference type="InParanoid" id="D8RJF3"/>
<feature type="coiled-coil region" evidence="1">
    <location>
        <begin position="194"/>
        <end position="221"/>
    </location>
</feature>
<evidence type="ECO:0000313" key="3">
    <source>
        <dbReference type="Proteomes" id="UP000001514"/>
    </source>
</evidence>
<reference evidence="2 3" key="1">
    <citation type="journal article" date="2011" name="Science">
        <title>The Selaginella genome identifies genetic changes associated with the evolution of vascular plants.</title>
        <authorList>
            <person name="Banks J.A."/>
            <person name="Nishiyama T."/>
            <person name="Hasebe M."/>
            <person name="Bowman J.L."/>
            <person name="Gribskov M."/>
            <person name="dePamphilis C."/>
            <person name="Albert V.A."/>
            <person name="Aono N."/>
            <person name="Aoyama T."/>
            <person name="Ambrose B.A."/>
            <person name="Ashton N.W."/>
            <person name="Axtell M.J."/>
            <person name="Barker E."/>
            <person name="Barker M.S."/>
            <person name="Bennetzen J.L."/>
            <person name="Bonawitz N.D."/>
            <person name="Chapple C."/>
            <person name="Cheng C."/>
            <person name="Correa L.G."/>
            <person name="Dacre M."/>
            <person name="DeBarry J."/>
            <person name="Dreyer I."/>
            <person name="Elias M."/>
            <person name="Engstrom E.M."/>
            <person name="Estelle M."/>
            <person name="Feng L."/>
            <person name="Finet C."/>
            <person name="Floyd S.K."/>
            <person name="Frommer W.B."/>
            <person name="Fujita T."/>
            <person name="Gramzow L."/>
            <person name="Gutensohn M."/>
            <person name="Harholt J."/>
            <person name="Hattori M."/>
            <person name="Heyl A."/>
            <person name="Hirai T."/>
            <person name="Hiwatashi Y."/>
            <person name="Ishikawa M."/>
            <person name="Iwata M."/>
            <person name="Karol K.G."/>
            <person name="Koehler B."/>
            <person name="Kolukisaoglu U."/>
            <person name="Kubo M."/>
            <person name="Kurata T."/>
            <person name="Lalonde S."/>
            <person name="Li K."/>
            <person name="Li Y."/>
            <person name="Litt A."/>
            <person name="Lyons E."/>
            <person name="Manning G."/>
            <person name="Maruyama T."/>
            <person name="Michael T.P."/>
            <person name="Mikami K."/>
            <person name="Miyazaki S."/>
            <person name="Morinaga S."/>
            <person name="Murata T."/>
            <person name="Mueller-Roeber B."/>
            <person name="Nelson D.R."/>
            <person name="Obara M."/>
            <person name="Oguri Y."/>
            <person name="Olmstead R.G."/>
            <person name="Onodera N."/>
            <person name="Petersen B.L."/>
            <person name="Pils B."/>
            <person name="Prigge M."/>
            <person name="Rensing S.A."/>
            <person name="Riano-Pachon D.M."/>
            <person name="Roberts A.W."/>
            <person name="Sato Y."/>
            <person name="Scheller H.V."/>
            <person name="Schulz B."/>
            <person name="Schulz C."/>
            <person name="Shakirov E.V."/>
            <person name="Shibagaki N."/>
            <person name="Shinohara N."/>
            <person name="Shippen D.E."/>
            <person name="Soerensen I."/>
            <person name="Sotooka R."/>
            <person name="Sugimoto N."/>
            <person name="Sugita M."/>
            <person name="Sumikawa N."/>
            <person name="Tanurdzic M."/>
            <person name="Theissen G."/>
            <person name="Ulvskov P."/>
            <person name="Wakazuki S."/>
            <person name="Weng J.K."/>
            <person name="Willats W.W."/>
            <person name="Wipf D."/>
            <person name="Wolf P.G."/>
            <person name="Yang L."/>
            <person name="Zimmer A.D."/>
            <person name="Zhu Q."/>
            <person name="Mitros T."/>
            <person name="Hellsten U."/>
            <person name="Loque D."/>
            <person name="Otillar R."/>
            <person name="Salamov A."/>
            <person name="Schmutz J."/>
            <person name="Shapiro H."/>
            <person name="Lindquist E."/>
            <person name="Lucas S."/>
            <person name="Rokhsar D."/>
            <person name="Grigoriev I.V."/>
        </authorList>
    </citation>
    <scope>NUCLEOTIDE SEQUENCE [LARGE SCALE GENOMIC DNA]</scope>
</reference>
<protein>
    <submittedName>
        <fullName evidence="2">Uncharacterized protein</fullName>
    </submittedName>
</protein>
<dbReference type="HOGENOM" id="CLU_608903_0_0_1"/>